<dbReference type="KEGG" id="amon:H9L24_02890"/>
<protein>
    <submittedName>
        <fullName evidence="1">Sel1 repeat family protein</fullName>
    </submittedName>
</protein>
<name>A0A7H0HHB2_9BURK</name>
<evidence type="ECO:0000313" key="2">
    <source>
        <dbReference type="Proteomes" id="UP000516057"/>
    </source>
</evidence>
<dbReference type="SMART" id="SM00671">
    <property type="entry name" value="SEL1"/>
    <property type="match status" value="3"/>
</dbReference>
<organism evidence="1 2">
    <name type="scientific">Paenacidovorax monticola</name>
    <dbReference type="NCBI Taxonomy" id="1926868"/>
    <lineage>
        <taxon>Bacteria</taxon>
        <taxon>Pseudomonadati</taxon>
        <taxon>Pseudomonadota</taxon>
        <taxon>Betaproteobacteria</taxon>
        <taxon>Burkholderiales</taxon>
        <taxon>Comamonadaceae</taxon>
        <taxon>Paenacidovorax</taxon>
    </lineage>
</organism>
<reference evidence="1 2" key="1">
    <citation type="submission" date="2020-08" db="EMBL/GenBank/DDBJ databases">
        <title>Genome sequence of Acidovorax monticola KACC 19171T.</title>
        <authorList>
            <person name="Hyun D.-W."/>
            <person name="Bae J.-W."/>
        </authorList>
    </citation>
    <scope>NUCLEOTIDE SEQUENCE [LARGE SCALE GENOMIC DNA]</scope>
    <source>
        <strain evidence="1 2">KACC 19171</strain>
    </source>
</reference>
<dbReference type="SUPFAM" id="SSF81901">
    <property type="entry name" value="HCP-like"/>
    <property type="match status" value="1"/>
</dbReference>
<dbReference type="Proteomes" id="UP000516057">
    <property type="component" value="Chromosome"/>
</dbReference>
<sequence>MPANEISLDARALLEAACKHYEQKNHKMAAMLFSKSAALGCNEAKVNLGNMYSTGEGVIKDESKAKNLYRSAYRGGCIYGALALGVQYKSEGRRQLAKKWLTRAKEAGNEWAADELNGYE</sequence>
<evidence type="ECO:0000313" key="1">
    <source>
        <dbReference type="EMBL" id="QNP59928.1"/>
    </source>
</evidence>
<dbReference type="EMBL" id="CP060790">
    <property type="protein sequence ID" value="QNP59928.1"/>
    <property type="molecule type" value="Genomic_DNA"/>
</dbReference>
<gene>
    <name evidence="1" type="ORF">H9L24_02890</name>
</gene>
<dbReference type="RefSeq" id="WP_187736909.1">
    <property type="nucleotide sequence ID" value="NZ_CP060790.1"/>
</dbReference>
<dbReference type="InterPro" id="IPR011990">
    <property type="entry name" value="TPR-like_helical_dom_sf"/>
</dbReference>
<proteinExistence type="predicted"/>
<dbReference type="Gene3D" id="1.25.40.10">
    <property type="entry name" value="Tetratricopeptide repeat domain"/>
    <property type="match status" value="1"/>
</dbReference>
<keyword evidence="2" id="KW-1185">Reference proteome</keyword>
<dbReference type="InterPro" id="IPR006597">
    <property type="entry name" value="Sel1-like"/>
</dbReference>
<dbReference type="Pfam" id="PF08238">
    <property type="entry name" value="Sel1"/>
    <property type="match status" value="3"/>
</dbReference>
<dbReference type="AlphaFoldDB" id="A0A7H0HHB2"/>
<accession>A0A7H0HHB2</accession>